<dbReference type="EMBL" id="MHIC01000049">
    <property type="protein sequence ID" value="OGY43338.1"/>
    <property type="molecule type" value="Genomic_DNA"/>
</dbReference>
<name>A0A1G1XTH8_9BACT</name>
<accession>A0A1G1XTH8</accession>
<dbReference type="STRING" id="1797533.A2731_00545"/>
<keyword evidence="1" id="KW-0472">Membrane</keyword>
<organism evidence="2 3">
    <name type="scientific">Candidatus Buchananbacteria bacterium RIFCSPHIGHO2_01_FULL_39_8</name>
    <dbReference type="NCBI Taxonomy" id="1797533"/>
    <lineage>
        <taxon>Bacteria</taxon>
        <taxon>Candidatus Buchananiibacteriota</taxon>
    </lineage>
</organism>
<dbReference type="AlphaFoldDB" id="A0A1G1XTH8"/>
<protein>
    <submittedName>
        <fullName evidence="2">Uncharacterized protein</fullName>
    </submittedName>
</protein>
<dbReference type="Proteomes" id="UP000176241">
    <property type="component" value="Unassembled WGS sequence"/>
</dbReference>
<feature type="transmembrane region" description="Helical" evidence="1">
    <location>
        <begin position="21"/>
        <end position="39"/>
    </location>
</feature>
<evidence type="ECO:0000256" key="1">
    <source>
        <dbReference type="SAM" id="Phobius"/>
    </source>
</evidence>
<evidence type="ECO:0000313" key="2">
    <source>
        <dbReference type="EMBL" id="OGY43338.1"/>
    </source>
</evidence>
<gene>
    <name evidence="2" type="ORF">A2731_00545</name>
</gene>
<keyword evidence="1" id="KW-1133">Transmembrane helix</keyword>
<keyword evidence="1" id="KW-0812">Transmembrane</keyword>
<evidence type="ECO:0000313" key="3">
    <source>
        <dbReference type="Proteomes" id="UP000176241"/>
    </source>
</evidence>
<reference evidence="2 3" key="1">
    <citation type="journal article" date="2016" name="Nat. Commun.">
        <title>Thousands of microbial genomes shed light on interconnected biogeochemical processes in an aquifer system.</title>
        <authorList>
            <person name="Anantharaman K."/>
            <person name="Brown C.T."/>
            <person name="Hug L.A."/>
            <person name="Sharon I."/>
            <person name="Castelle C.J."/>
            <person name="Probst A.J."/>
            <person name="Thomas B.C."/>
            <person name="Singh A."/>
            <person name="Wilkins M.J."/>
            <person name="Karaoz U."/>
            <person name="Brodie E.L."/>
            <person name="Williams K.H."/>
            <person name="Hubbard S.S."/>
            <person name="Banfield J.F."/>
        </authorList>
    </citation>
    <scope>NUCLEOTIDE SEQUENCE [LARGE SCALE GENOMIC DNA]</scope>
</reference>
<comment type="caution">
    <text evidence="2">The sequence shown here is derived from an EMBL/GenBank/DDBJ whole genome shotgun (WGS) entry which is preliminary data.</text>
</comment>
<proteinExistence type="predicted"/>
<sequence length="127" mass="14816">MAQKPKKSKIDQMPEDVRKTILWLTLTILTIIICSFWLYSLKFSLTPSAKDTAEKKEQEKQWEEIQQNFSNLLDQTKQGFNAIKEQVSGIEELVTTTPEFSEEQIKKIKEKLEGEEIKNNNEQPILD</sequence>